<dbReference type="EMBL" id="JAELYA010000008">
    <property type="protein sequence ID" value="MBO3277366.1"/>
    <property type="molecule type" value="Genomic_DNA"/>
</dbReference>
<feature type="domain" description="ImpA N-terminal" evidence="1">
    <location>
        <begin position="17"/>
        <end position="126"/>
    </location>
</feature>
<accession>A0ABS3TUL9</accession>
<sequence length="518" mass="59375">MTYSSKLTAHYLELARRPVSANDFAGEDVRYSSAYETLEDELAKATTLHNSGQIDWQRVREGSEAILRDQSRDLRVAAWLCWALHQCESFPGLLAGAGLLHHLCEHHWEQLHPRKDRTRAAAINWLIPRLEQVMAENLAIKDQLPLFRQLSAHLRGMDDCLSRHLGEESPLLLPICRRLDEMIQRATAGQPEPGSVGAVVAQVKQAASQIISASSAIDNERDAHKTLRALQDNARPLCAWWLQQKATDSRALRLNRTLLWLPIDSLPEHNADHITALRSLPTDKLRSYRERFDRGQYPDLLVDVESSLTRAPFWFDGQRIAWECLLELNAESAMREVEIHFALLLQRLPGLVDLRFHDGSPFADAETRNWIGSRVMPHLQPHGNTRAEPVRDTQAPWEQGLQEALSILRQDGLKSAVQHLKQGLQYATGGRQRFFWQYGLARLCHHAKKYELAKTQLDALDRELQKSGLQQWEPDLCLEVLHLLYNCCELLPQSHVVREHKDEIHRRLCHLDLEMVLD</sequence>
<dbReference type="Pfam" id="PF06812">
    <property type="entry name" value="ImpA_N"/>
    <property type="match status" value="1"/>
</dbReference>
<dbReference type="InterPro" id="IPR017739">
    <property type="entry name" value="T6SS-assoc_VCA0119"/>
</dbReference>
<evidence type="ECO:0000313" key="3">
    <source>
        <dbReference type="Proteomes" id="UP000669060"/>
    </source>
</evidence>
<reference evidence="2 3" key="1">
    <citation type="submission" date="2020-12" db="EMBL/GenBank/DDBJ databases">
        <title>Pseudomonas schmalbachii sp. nov. isolated from millipede gut.</title>
        <authorList>
            <person name="Shelomi M."/>
        </authorList>
    </citation>
    <scope>NUCLEOTIDE SEQUENCE [LARGE SCALE GENOMIC DNA]</scope>
    <source>
        <strain evidence="2 3">Milli4</strain>
    </source>
</reference>
<dbReference type="PANTHER" id="PTHR37024:SF5">
    <property type="entry name" value="IMPA N-TERMINAL DOMAIN-CONTAINING PROTEIN"/>
    <property type="match status" value="1"/>
</dbReference>
<dbReference type="RefSeq" id="WP_208315670.1">
    <property type="nucleotide sequence ID" value="NZ_JAELYA010000008.1"/>
</dbReference>
<comment type="caution">
    <text evidence="2">The sequence shown here is derived from an EMBL/GenBank/DDBJ whole genome shotgun (WGS) entry which is preliminary data.</text>
</comment>
<evidence type="ECO:0000259" key="1">
    <source>
        <dbReference type="Pfam" id="PF06812"/>
    </source>
</evidence>
<name>A0ABS3TUL9_9PSED</name>
<organism evidence="2 3">
    <name type="scientific">Pseudomonas schmalbachii</name>
    <dbReference type="NCBI Taxonomy" id="2816993"/>
    <lineage>
        <taxon>Bacteria</taxon>
        <taxon>Pseudomonadati</taxon>
        <taxon>Pseudomonadota</taxon>
        <taxon>Gammaproteobacteria</taxon>
        <taxon>Pseudomonadales</taxon>
        <taxon>Pseudomonadaceae</taxon>
        <taxon>Pseudomonas</taxon>
    </lineage>
</organism>
<dbReference type="NCBIfam" id="TIGR03362">
    <property type="entry name" value="VI_chp_7"/>
    <property type="match status" value="1"/>
</dbReference>
<keyword evidence="3" id="KW-1185">Reference proteome</keyword>
<dbReference type="Proteomes" id="UP000669060">
    <property type="component" value="Unassembled WGS sequence"/>
</dbReference>
<dbReference type="InterPro" id="IPR010657">
    <property type="entry name" value="ImpA_N"/>
</dbReference>
<gene>
    <name evidence="2" type="primary">tssA</name>
    <name evidence="2" type="ORF">JFY56_19290</name>
</gene>
<evidence type="ECO:0000313" key="2">
    <source>
        <dbReference type="EMBL" id="MBO3277366.1"/>
    </source>
</evidence>
<dbReference type="PANTHER" id="PTHR37024">
    <property type="entry name" value="TYPE VI SECRETION SYSTEM DUF2094 AND IMPA-RELATED DOMAIN PROTEIN"/>
    <property type="match status" value="1"/>
</dbReference>
<protein>
    <submittedName>
        <fullName evidence="2">Type VI secretion system protein TssA</fullName>
    </submittedName>
</protein>
<dbReference type="Pfam" id="PF16989">
    <property type="entry name" value="T6SS_VasJ"/>
    <property type="match status" value="1"/>
</dbReference>
<proteinExistence type="predicted"/>